<dbReference type="PROSITE" id="PS51257">
    <property type="entry name" value="PROKAR_LIPOPROTEIN"/>
    <property type="match status" value="1"/>
</dbReference>
<evidence type="ECO:0008006" key="7">
    <source>
        <dbReference type="Google" id="ProtNLM"/>
    </source>
</evidence>
<evidence type="ECO:0000313" key="5">
    <source>
        <dbReference type="EMBL" id="GAA3366432.1"/>
    </source>
</evidence>
<reference evidence="2" key="1">
    <citation type="journal article" date="2014" name="Int. J. Syst. Evol. Microbiol.">
        <title>Complete genome of a new Firmicutes species belonging to the dominant human colonic microbiota ('Ruminococcus bicirculans') reveals two chromosomes and a selective capacity to utilize plant glucans.</title>
        <authorList>
            <consortium name="NISC Comparative Sequencing Program"/>
            <person name="Wegmann U."/>
            <person name="Louis P."/>
            <person name="Goesmann A."/>
            <person name="Henrissat B."/>
            <person name="Duncan S.H."/>
            <person name="Flint H.J."/>
        </authorList>
    </citation>
    <scope>NUCLEOTIDE SEQUENCE</scope>
    <source>
        <strain evidence="2">JCM 9687</strain>
    </source>
</reference>
<keyword evidence="1" id="KW-0732">Signal</keyword>
<dbReference type="InterPro" id="IPR024520">
    <property type="entry name" value="DUF3558"/>
</dbReference>
<reference evidence="2" key="3">
    <citation type="submission" date="2023-12" db="EMBL/GenBank/DDBJ databases">
        <authorList>
            <person name="Sun Q."/>
            <person name="Inoue M."/>
        </authorList>
    </citation>
    <scope>NUCLEOTIDE SEQUENCE</scope>
    <source>
        <strain evidence="2">JCM 9687</strain>
    </source>
</reference>
<evidence type="ECO:0000256" key="1">
    <source>
        <dbReference type="SAM" id="SignalP"/>
    </source>
</evidence>
<protein>
    <recommendedName>
        <fullName evidence="7">DUF3558 domain-containing protein</fullName>
    </recommendedName>
</protein>
<comment type="caution">
    <text evidence="2">The sequence shown here is derived from an EMBL/GenBank/DDBJ whole genome shotgun (WGS) entry which is preliminary data.</text>
</comment>
<evidence type="ECO:0000313" key="6">
    <source>
        <dbReference type="Proteomes" id="UP001500483"/>
    </source>
</evidence>
<dbReference type="Pfam" id="PF12079">
    <property type="entry name" value="DUF3558"/>
    <property type="match status" value="1"/>
</dbReference>
<proteinExistence type="predicted"/>
<organism evidence="2 6">
    <name type="scientific">Saccharopolyspora gregorii</name>
    <dbReference type="NCBI Taxonomy" id="33914"/>
    <lineage>
        <taxon>Bacteria</taxon>
        <taxon>Bacillati</taxon>
        <taxon>Actinomycetota</taxon>
        <taxon>Actinomycetes</taxon>
        <taxon>Pseudonocardiales</taxon>
        <taxon>Pseudonocardiaceae</taxon>
        <taxon>Saccharopolyspora</taxon>
    </lineage>
</organism>
<gene>
    <name evidence="2" type="ORF">GCM10020366_09560</name>
    <name evidence="3" type="ORF">GCM10020366_18510</name>
    <name evidence="4" type="ORF">GCM10020366_69840</name>
    <name evidence="5" type="ORF">GCM10020366_70040</name>
</gene>
<evidence type="ECO:0000313" key="2">
    <source>
        <dbReference type="EMBL" id="GAA3354071.1"/>
    </source>
</evidence>
<feature type="chain" id="PRO_5045029773" description="DUF3558 domain-containing protein" evidence="1">
    <location>
        <begin position="26"/>
        <end position="177"/>
    </location>
</feature>
<name>A0ABP6RKN5_9PSEU</name>
<dbReference type="EMBL" id="BAAAYK010000038">
    <property type="protein sequence ID" value="GAA3356040.1"/>
    <property type="molecule type" value="Genomic_DNA"/>
</dbReference>
<dbReference type="Proteomes" id="UP001500483">
    <property type="component" value="Unassembled WGS sequence"/>
</dbReference>
<dbReference type="EMBL" id="BAAAYK010000039">
    <property type="protein sequence ID" value="GAA3366383.1"/>
    <property type="molecule type" value="Genomic_DNA"/>
</dbReference>
<reference evidence="6" key="2">
    <citation type="journal article" date="2019" name="Int. J. Syst. Evol. Microbiol.">
        <title>The Global Catalogue of Microorganisms (GCM) 10K type strain sequencing project: providing services to taxonomists for standard genome sequencing and annotation.</title>
        <authorList>
            <consortium name="The Broad Institute Genomics Platform"/>
            <consortium name="The Broad Institute Genome Sequencing Center for Infectious Disease"/>
            <person name="Wu L."/>
            <person name="Ma J."/>
        </authorList>
    </citation>
    <scope>NUCLEOTIDE SEQUENCE [LARGE SCALE GENOMIC DNA]</scope>
    <source>
        <strain evidence="6">JCM 9687</strain>
    </source>
</reference>
<accession>A0ABP6RKN5</accession>
<dbReference type="EMBL" id="BAAAYK010000040">
    <property type="protein sequence ID" value="GAA3366432.1"/>
    <property type="molecule type" value="Genomic_DNA"/>
</dbReference>
<keyword evidence="6" id="KW-1185">Reference proteome</keyword>
<evidence type="ECO:0000313" key="4">
    <source>
        <dbReference type="EMBL" id="GAA3366383.1"/>
    </source>
</evidence>
<dbReference type="RefSeq" id="WP_258347961.1">
    <property type="nucleotide sequence ID" value="NZ_BAAAYK010000028.1"/>
</dbReference>
<dbReference type="EMBL" id="BAAAYK010000028">
    <property type="protein sequence ID" value="GAA3354071.1"/>
    <property type="molecule type" value="Genomic_DNA"/>
</dbReference>
<feature type="signal peptide" evidence="1">
    <location>
        <begin position="1"/>
        <end position="25"/>
    </location>
</feature>
<sequence length="177" mass="18868">MNAIPRKAGLALLAVGMLASVSGCALDSRADGESAVEEPVRTVGLAKVDPCTMLTEQELAARGGRPPGYPNNDIAAEPGCDFDGDPFGYSFYKNQEMTVERYGERDVWSRFERSELDGRPAAITVVRGSASARICSTMFDAGGGVITVTAQETDDEGRDECAESWQVAELIAAKSPR</sequence>
<evidence type="ECO:0000313" key="3">
    <source>
        <dbReference type="EMBL" id="GAA3356040.1"/>
    </source>
</evidence>